<dbReference type="GeneID" id="18563444"/>
<keyword evidence="2" id="KW-0863">Zinc-finger</keyword>
<protein>
    <submittedName>
        <fullName evidence="5">Gp229</fullName>
    </submittedName>
</protein>
<dbReference type="SUPFAM" id="SSF57783">
    <property type="entry name" value="Zinc beta-ribbon"/>
    <property type="match status" value="1"/>
</dbReference>
<dbReference type="Proteomes" id="UP000009273">
    <property type="component" value="Segment"/>
</dbReference>
<dbReference type="InterPro" id="IPR036977">
    <property type="entry name" value="DNA_primase_Znf_CHC2"/>
</dbReference>
<dbReference type="PANTHER" id="PTHR30313">
    <property type="entry name" value="DNA PRIMASE"/>
    <property type="match status" value="1"/>
</dbReference>
<dbReference type="GO" id="GO:0003899">
    <property type="term" value="F:DNA-directed RNA polymerase activity"/>
    <property type="evidence" value="ECO:0007669"/>
    <property type="project" value="InterPro"/>
</dbReference>
<dbReference type="Gene3D" id="3.90.580.10">
    <property type="entry name" value="Zinc finger, CHC2-type domain"/>
    <property type="match status" value="1"/>
</dbReference>
<evidence type="ECO:0000259" key="4">
    <source>
        <dbReference type="SMART" id="SM00400"/>
    </source>
</evidence>
<reference evidence="5 6" key="1">
    <citation type="submission" date="2011-09" db="EMBL/GenBank/DDBJ databases">
        <authorList>
            <person name="Pope W.H."/>
            <person name="Pedulla M.L."/>
            <person name="Ford M.E."/>
            <person name="Peebles C.L."/>
            <person name="Hatfull G.H."/>
            <person name="Hendrix R.W."/>
        </authorList>
    </citation>
    <scope>NUCLEOTIDE SEQUENCE [LARGE SCALE GENOMIC DNA]</scope>
    <source>
        <strain evidence="5">G</strain>
    </source>
</reference>
<dbReference type="GO" id="GO:0003677">
    <property type="term" value="F:DNA binding"/>
    <property type="evidence" value="ECO:0007669"/>
    <property type="project" value="InterPro"/>
</dbReference>
<evidence type="ECO:0000256" key="3">
    <source>
        <dbReference type="ARBA" id="ARBA00022833"/>
    </source>
</evidence>
<dbReference type="OrthoDB" id="24959at10239"/>
<evidence type="ECO:0000313" key="6">
    <source>
        <dbReference type="Proteomes" id="UP000009273"/>
    </source>
</evidence>
<dbReference type="GO" id="GO:0008270">
    <property type="term" value="F:zinc ion binding"/>
    <property type="evidence" value="ECO:0007669"/>
    <property type="project" value="UniProtKB-KW"/>
</dbReference>
<organism evidence="5 6">
    <name type="scientific">Bacillus phage G</name>
    <dbReference type="NCBI Taxonomy" id="2884420"/>
    <lineage>
        <taxon>Viruses</taxon>
        <taxon>Duplodnaviria</taxon>
        <taxon>Heunggongvirae</taxon>
        <taxon>Uroviricota</taxon>
        <taxon>Caudoviricetes</taxon>
        <taxon>Donellivirus</taxon>
        <taxon>Donellivirus gee</taxon>
    </lineage>
</organism>
<dbReference type="SMART" id="SM00400">
    <property type="entry name" value="ZnF_CHCC"/>
    <property type="match status" value="1"/>
</dbReference>
<dbReference type="GO" id="GO:0006269">
    <property type="term" value="P:DNA replication, synthesis of primer"/>
    <property type="evidence" value="ECO:0007669"/>
    <property type="project" value="TreeGrafter"/>
</dbReference>
<evidence type="ECO:0000256" key="2">
    <source>
        <dbReference type="ARBA" id="ARBA00022771"/>
    </source>
</evidence>
<evidence type="ECO:0000256" key="1">
    <source>
        <dbReference type="ARBA" id="ARBA00022723"/>
    </source>
</evidence>
<gene>
    <name evidence="5" type="primary">229</name>
    <name evidence="5" type="ORF">G_229</name>
</gene>
<dbReference type="Pfam" id="PF01807">
    <property type="entry name" value="Zn_ribbon_DnaG"/>
    <property type="match status" value="1"/>
</dbReference>
<dbReference type="InterPro" id="IPR050219">
    <property type="entry name" value="DnaG_primase"/>
</dbReference>
<keyword evidence="1" id="KW-0479">Metal-binding</keyword>
<dbReference type="EMBL" id="JN638751">
    <property type="protein sequence ID" value="AEO93488.1"/>
    <property type="molecule type" value="Genomic_DNA"/>
</dbReference>
<dbReference type="PANTHER" id="PTHR30313:SF2">
    <property type="entry name" value="DNA PRIMASE"/>
    <property type="match status" value="1"/>
</dbReference>
<sequence length="210" mass="24658">MAGSYRYDYVKSHIDTQEYISRYVSLKKVGMIFRCNCPIHGEKTPSFTVYPAGYNDPKSGIQEHASFFCFGCKKGGDIFDFKKAIDNLDTKYEALKLLEEELGIDMNDDEVQTNYLKEQLARIKHVDKVLETPEINMICSSICRNYLNWVKEEYPQFLEDEIKAIDKFYIYFDISFDEKSAIECMKLIDDVQEKIEKRRKAIKEKLIVEE</sequence>
<accession>G3M9X0</accession>
<keyword evidence="3" id="KW-0862">Zinc</keyword>
<keyword evidence="6" id="KW-1185">Reference proteome</keyword>
<evidence type="ECO:0000313" key="5">
    <source>
        <dbReference type="EMBL" id="AEO93488.1"/>
    </source>
</evidence>
<name>G3M9X0_9CAUD</name>
<dbReference type="KEGG" id="vg:18563444"/>
<dbReference type="InterPro" id="IPR002694">
    <property type="entry name" value="Znf_CHC2"/>
</dbReference>
<proteinExistence type="predicted"/>
<feature type="domain" description="Zinc finger CHC2-type" evidence="4">
    <location>
        <begin position="33"/>
        <end position="99"/>
    </location>
</feature>
<dbReference type="RefSeq" id="YP_009015532.1">
    <property type="nucleotide sequence ID" value="NC_023719.1"/>
</dbReference>